<feature type="domain" description="DRBM" evidence="3">
    <location>
        <begin position="233"/>
        <end position="304"/>
    </location>
</feature>
<evidence type="ECO:0000259" key="3">
    <source>
        <dbReference type="PROSITE" id="PS50137"/>
    </source>
</evidence>
<dbReference type="Pfam" id="PF00035">
    <property type="entry name" value="dsrm"/>
    <property type="match status" value="1"/>
</dbReference>
<feature type="compositionally biased region" description="Basic and acidic residues" evidence="2">
    <location>
        <begin position="313"/>
        <end position="325"/>
    </location>
</feature>
<dbReference type="OrthoDB" id="551800at2759"/>
<feature type="compositionally biased region" description="Pro residues" evidence="2">
    <location>
        <begin position="410"/>
        <end position="422"/>
    </location>
</feature>
<reference evidence="4 5" key="1">
    <citation type="journal article" date="2012" name="Genome Biol.">
        <title>The genome of the polar eukaryotic microalga coccomyxa subellipsoidea reveals traits of cold adaptation.</title>
        <authorList>
            <person name="Blanc G."/>
            <person name="Agarkova I."/>
            <person name="Grimwood J."/>
            <person name="Kuo A."/>
            <person name="Brueggeman A."/>
            <person name="Dunigan D."/>
            <person name="Gurnon J."/>
            <person name="Ladunga I."/>
            <person name="Lindquist E."/>
            <person name="Lucas S."/>
            <person name="Pangilinan J."/>
            <person name="Proschold T."/>
            <person name="Salamov A."/>
            <person name="Schmutz J."/>
            <person name="Weeks D."/>
            <person name="Yamada T."/>
            <person name="Claverie J.M."/>
            <person name="Grigoriev I."/>
            <person name="Van Etten J."/>
            <person name="Lomsadze A."/>
            <person name="Borodovsky M."/>
        </authorList>
    </citation>
    <scope>NUCLEOTIDE SEQUENCE [LARGE SCALE GENOMIC DNA]</scope>
    <source>
        <strain evidence="4 5">C-169</strain>
    </source>
</reference>
<feature type="compositionally biased region" description="Low complexity" evidence="2">
    <location>
        <begin position="338"/>
        <end position="349"/>
    </location>
</feature>
<feature type="region of interest" description="Disordered" evidence="2">
    <location>
        <begin position="313"/>
        <end position="428"/>
    </location>
</feature>
<dbReference type="AlphaFoldDB" id="I0YJ40"/>
<dbReference type="SUPFAM" id="SSF54768">
    <property type="entry name" value="dsRNA-binding domain-like"/>
    <property type="match status" value="1"/>
</dbReference>
<feature type="compositionally biased region" description="Low complexity" evidence="2">
    <location>
        <begin position="63"/>
        <end position="93"/>
    </location>
</feature>
<dbReference type="Gene3D" id="3.30.160.20">
    <property type="match status" value="1"/>
</dbReference>
<evidence type="ECO:0000313" key="4">
    <source>
        <dbReference type="EMBL" id="EIE18409.1"/>
    </source>
</evidence>
<dbReference type="Proteomes" id="UP000007264">
    <property type="component" value="Unassembled WGS sequence"/>
</dbReference>
<organism evidence="4 5">
    <name type="scientific">Coccomyxa subellipsoidea (strain C-169)</name>
    <name type="common">Green microalga</name>
    <dbReference type="NCBI Taxonomy" id="574566"/>
    <lineage>
        <taxon>Eukaryota</taxon>
        <taxon>Viridiplantae</taxon>
        <taxon>Chlorophyta</taxon>
        <taxon>core chlorophytes</taxon>
        <taxon>Trebouxiophyceae</taxon>
        <taxon>Trebouxiophyceae incertae sedis</taxon>
        <taxon>Coccomyxaceae</taxon>
        <taxon>Coccomyxa</taxon>
        <taxon>Coccomyxa subellipsoidea</taxon>
    </lineage>
</organism>
<dbReference type="CDD" id="cd19906">
    <property type="entry name" value="DSRM_ADAD2"/>
    <property type="match status" value="1"/>
</dbReference>
<keyword evidence="1" id="KW-0694">RNA-binding</keyword>
<sequence>MSEESVPLRVECKATISMRPPPPGFEVPEKDATACMLKVEADFEEETSEDKQMEARKEEADDPQQLQALPLQDQEILSQKQQQQQQQQQQQPQLERQMSSDSAEEGFQASLSALMYLLTNHEDKRAAVAAALNAVLSVPRRQAPAEPAEPEAAGRSSMETGMCKLLTDLGMLNGKAGTAPHSATDDHLDPADDAASKAARALREELAQALNPFPRCKHLISLYRTALKIPNKTPLSILHEHATRLNLELTFSEAAESTAGPFTVEAHVRSIDDEDVFEPGIGKGHAKKMARQLAAAAVLEKLVEAVGVHDIIGKQHKPEPKEPQVHARPRGPTTLHQGPPALGGRPGAPHTRRPPRNPVQDYYGPPGYQRSGYGPHGSHGYTHQQQRPPDPVSHRPPHMRNTPASGWPGRVPPPPPPPPQRPLPGADIFGAPMTNRPDARLPLQPHRPPYNLLAPEAGLRGVPDREDPGAPAALPAPAGGAAEAAINPMSHPMPGSAGLGTALSYASSYLMNANLGLDARPQTALDSLLLAPLSTASGSAPFSGLDDLGGSAAAAGENFMGLANRRTDVDSYELAQLRAQIGRIAAKSGVPVNPKHVQALAFQEHVLGGVPSSMDSANSGAAEATPLDALSQSYYSVSAGNAAYQEWPSLG</sequence>
<dbReference type="InterPro" id="IPR044454">
    <property type="entry name" value="ADAD2_DSRM"/>
</dbReference>
<protein>
    <recommendedName>
        <fullName evidence="3">DRBM domain-containing protein</fullName>
    </recommendedName>
</protein>
<evidence type="ECO:0000256" key="1">
    <source>
        <dbReference type="PROSITE-ProRule" id="PRU00266"/>
    </source>
</evidence>
<gene>
    <name evidence="4" type="ORF">COCSUDRAFT_60373</name>
</gene>
<evidence type="ECO:0000256" key="2">
    <source>
        <dbReference type="SAM" id="MobiDB-lite"/>
    </source>
</evidence>
<proteinExistence type="predicted"/>
<dbReference type="GeneID" id="17036320"/>
<dbReference type="KEGG" id="csl:COCSUDRAFT_60373"/>
<evidence type="ECO:0000313" key="5">
    <source>
        <dbReference type="Proteomes" id="UP000007264"/>
    </source>
</evidence>
<feature type="compositionally biased region" description="Basic and acidic residues" evidence="2">
    <location>
        <begin position="49"/>
        <end position="59"/>
    </location>
</feature>
<keyword evidence="5" id="KW-1185">Reference proteome</keyword>
<dbReference type="EMBL" id="AGSI01000024">
    <property type="protein sequence ID" value="EIE18409.1"/>
    <property type="molecule type" value="Genomic_DNA"/>
</dbReference>
<dbReference type="PROSITE" id="PS50137">
    <property type="entry name" value="DS_RBD"/>
    <property type="match status" value="1"/>
</dbReference>
<name>I0YJ40_COCSC</name>
<dbReference type="InterPro" id="IPR014720">
    <property type="entry name" value="dsRBD_dom"/>
</dbReference>
<feature type="region of interest" description="Disordered" evidence="2">
    <location>
        <begin position="42"/>
        <end position="105"/>
    </location>
</feature>
<dbReference type="GO" id="GO:0003723">
    <property type="term" value="F:RNA binding"/>
    <property type="evidence" value="ECO:0007669"/>
    <property type="project" value="UniProtKB-UniRule"/>
</dbReference>
<dbReference type="SMART" id="SM00358">
    <property type="entry name" value="DSRM"/>
    <property type="match status" value="1"/>
</dbReference>
<dbReference type="RefSeq" id="XP_005642953.1">
    <property type="nucleotide sequence ID" value="XM_005642896.1"/>
</dbReference>
<comment type="caution">
    <text evidence="4">The sequence shown here is derived from an EMBL/GenBank/DDBJ whole genome shotgun (WGS) entry which is preliminary data.</text>
</comment>
<accession>I0YJ40</accession>